<accession>A0A3M6R1Y0</accession>
<feature type="domain" description="Nucleoside transporter/FeoB GTPase Gate" evidence="2">
    <location>
        <begin position="71"/>
        <end position="183"/>
    </location>
</feature>
<dbReference type="InterPro" id="IPR011415">
    <property type="entry name" value="SpmA_SpmB"/>
</dbReference>
<feature type="transmembrane region" description="Helical" evidence="1">
    <location>
        <begin position="193"/>
        <end position="216"/>
    </location>
</feature>
<evidence type="ECO:0000256" key="1">
    <source>
        <dbReference type="SAM" id="Phobius"/>
    </source>
</evidence>
<keyword evidence="1" id="KW-0472">Membrane</keyword>
<feature type="transmembrane region" description="Helical" evidence="1">
    <location>
        <begin position="59"/>
        <end position="83"/>
    </location>
</feature>
<dbReference type="InterPro" id="IPR052549">
    <property type="entry name" value="SpmB"/>
</dbReference>
<feature type="transmembrane region" description="Helical" evidence="1">
    <location>
        <begin position="398"/>
        <end position="421"/>
    </location>
</feature>
<evidence type="ECO:0000259" key="2">
    <source>
        <dbReference type="Pfam" id="PF07670"/>
    </source>
</evidence>
<name>A0A3M6R1Y0_9BURK</name>
<dbReference type="GO" id="GO:0005886">
    <property type="term" value="C:plasma membrane"/>
    <property type="evidence" value="ECO:0007669"/>
    <property type="project" value="TreeGrafter"/>
</dbReference>
<dbReference type="RefSeq" id="WP_122248298.1">
    <property type="nucleotide sequence ID" value="NZ_RDQK01000015.1"/>
</dbReference>
<sequence length="456" mass="47320">MNSVFLLIVFIAFATAAWRQWHWVAPAGGDAAQAAQAAAQAAQAAQVVSSPMEQLSSSMIAAAGSAIELAIGLVGVMALFLGLMKVAEQGGLLIVIAKLIRPLMVRLFPQVPPSHPAMGAMILNMSANALGLGNAATPFGIRAMQALDALNPRPGTATNAMALFLAINTSGLTLLPAKVIAIRASAGSMDPAGILPTTLFATVASTLAAIAAALWFQRLFPVGAPSAQELAQEQAMPRPWVAQFATEGARRDADDVGAYPLWVSLLALLGIALAIPASIVWGKAIAPWIVPGMMLGFLLYGAVRRVRVYEAFVEGAKEGFEVALRIMPYLVAILVAVAMLRSSGALEAIVGTLAIVTAPLGLPAEALPMALLRPLSGSGSYGVMSSILTDPAIGPDSYTGYLVSTLMGSSETTFYVLAVYFGAVQVRRIRHTLIAALLADAVAVAASVAICRYLFA</sequence>
<protein>
    <submittedName>
        <fullName evidence="3">Spore maturation protein</fullName>
    </submittedName>
</protein>
<evidence type="ECO:0000313" key="4">
    <source>
        <dbReference type="Proteomes" id="UP000281171"/>
    </source>
</evidence>
<dbReference type="PANTHER" id="PTHR35793">
    <property type="entry name" value="INNER MEMBRANE PROTEIN YJIG"/>
    <property type="match status" value="1"/>
</dbReference>
<dbReference type="PANTHER" id="PTHR35793:SF2">
    <property type="entry name" value="INNER MEMBRANE PROTEIN YJIG"/>
    <property type="match status" value="1"/>
</dbReference>
<feature type="transmembrane region" description="Helical" evidence="1">
    <location>
        <begin position="322"/>
        <end position="340"/>
    </location>
</feature>
<dbReference type="AlphaFoldDB" id="A0A3M6R1Y0"/>
<feature type="transmembrane region" description="Helical" evidence="1">
    <location>
        <begin position="284"/>
        <end position="302"/>
    </location>
</feature>
<evidence type="ECO:0000313" key="3">
    <source>
        <dbReference type="EMBL" id="RMX09231.1"/>
    </source>
</evidence>
<keyword evidence="1" id="KW-0812">Transmembrane</keyword>
<dbReference type="InterPro" id="IPR011642">
    <property type="entry name" value="Gate_dom"/>
</dbReference>
<feature type="transmembrane region" description="Helical" evidence="1">
    <location>
        <begin position="433"/>
        <end position="455"/>
    </location>
</feature>
<feature type="transmembrane region" description="Helical" evidence="1">
    <location>
        <begin position="90"/>
        <end position="108"/>
    </location>
</feature>
<keyword evidence="1" id="KW-1133">Transmembrane helix</keyword>
<gene>
    <name evidence="3" type="ORF">EBQ24_07025</name>
</gene>
<dbReference type="Pfam" id="PF07670">
    <property type="entry name" value="Gate"/>
    <property type="match status" value="2"/>
</dbReference>
<dbReference type="Proteomes" id="UP000281171">
    <property type="component" value="Unassembled WGS sequence"/>
</dbReference>
<proteinExistence type="predicted"/>
<organism evidence="3 4">
    <name type="scientific">Allofranklinella schreckenbergeri</name>
    <dbReference type="NCBI Taxonomy" id="1076744"/>
    <lineage>
        <taxon>Bacteria</taxon>
        <taxon>Pseudomonadati</taxon>
        <taxon>Pseudomonadota</taxon>
        <taxon>Betaproteobacteria</taxon>
        <taxon>Burkholderiales</taxon>
        <taxon>Comamonadaceae</taxon>
        <taxon>Allofranklinella</taxon>
    </lineage>
</organism>
<comment type="caution">
    <text evidence="3">The sequence shown here is derived from an EMBL/GenBank/DDBJ whole genome shotgun (WGS) entry which is preliminary data.</text>
</comment>
<reference evidence="3 4" key="1">
    <citation type="submission" date="2018-10" db="EMBL/GenBank/DDBJ databases">
        <title>Comamonadaceae CDC group NO-1 genome sequencing and assembly.</title>
        <authorList>
            <person name="Bernier A.-M."/>
            <person name="Bernard K."/>
        </authorList>
    </citation>
    <scope>NUCLEOTIDE SEQUENCE [LARGE SCALE GENOMIC DNA]</scope>
    <source>
        <strain evidence="3 4">NML180581</strain>
    </source>
</reference>
<feature type="domain" description="Nucleoside transporter/FeoB GTPase Gate" evidence="2">
    <location>
        <begin position="323"/>
        <end position="424"/>
    </location>
</feature>
<dbReference type="PIRSF" id="PIRSF036542">
    <property type="entry name" value="SpmA_SpmB"/>
    <property type="match status" value="1"/>
</dbReference>
<dbReference type="EMBL" id="RDQK01000015">
    <property type="protein sequence ID" value="RMX09231.1"/>
    <property type="molecule type" value="Genomic_DNA"/>
</dbReference>
<feature type="transmembrane region" description="Helical" evidence="1">
    <location>
        <begin position="259"/>
        <end position="277"/>
    </location>
</feature>
<feature type="transmembrane region" description="Helical" evidence="1">
    <location>
        <begin position="160"/>
        <end position="181"/>
    </location>
</feature>